<evidence type="ECO:0000256" key="5">
    <source>
        <dbReference type="ARBA" id="ARBA00022989"/>
    </source>
</evidence>
<dbReference type="InterPro" id="IPR003856">
    <property type="entry name" value="LPS_length_determ_N"/>
</dbReference>
<dbReference type="InterPro" id="IPR050445">
    <property type="entry name" value="Bact_polysacc_biosynth/exp"/>
</dbReference>
<dbReference type="PANTHER" id="PTHR32309">
    <property type="entry name" value="TYROSINE-PROTEIN KINASE"/>
    <property type="match status" value="1"/>
</dbReference>
<comment type="subcellular location">
    <subcellularLocation>
        <location evidence="1">Cell membrane</location>
        <topology evidence="1">Multi-pass membrane protein</topology>
    </subcellularLocation>
</comment>
<accession>A0ABV8B5Z6</accession>
<evidence type="ECO:0000256" key="7">
    <source>
        <dbReference type="SAM" id="Phobius"/>
    </source>
</evidence>
<keyword evidence="3" id="KW-1003">Cell membrane</keyword>
<feature type="domain" description="Polysaccharide chain length determinant N-terminal" evidence="8">
    <location>
        <begin position="4"/>
        <end position="67"/>
    </location>
</feature>
<evidence type="ECO:0000259" key="8">
    <source>
        <dbReference type="Pfam" id="PF02706"/>
    </source>
</evidence>
<evidence type="ECO:0000256" key="1">
    <source>
        <dbReference type="ARBA" id="ARBA00004651"/>
    </source>
</evidence>
<sequence>MQKEINLKVLFSVIKKRLWLILIITAIATTASGYYSSISKDPPPVYQSSTSILLNTIDKDALSTLEVILRDPAVLDKVVGELGLNKSLDELNKQINFANEGGSKIVNIMVADTNPELAAQIANSTANIFTKQMGSILGIYDTKILSEAQVSSTPSSVGSESTSLLKYLVIGFGAGLVLSIGIVLFLDSLDETVQSEREIEQLLEFPVLGYVSKMNGKNTKSKNKKRVVQT</sequence>
<dbReference type="Pfam" id="PF02706">
    <property type="entry name" value="Wzz"/>
    <property type="match status" value="1"/>
</dbReference>
<protein>
    <submittedName>
        <fullName evidence="9">YveK family protein</fullName>
    </submittedName>
</protein>
<dbReference type="Proteomes" id="UP001595752">
    <property type="component" value="Unassembled WGS sequence"/>
</dbReference>
<gene>
    <name evidence="9" type="ORF">ACFOU2_15345</name>
</gene>
<dbReference type="EMBL" id="JBHRZT010000067">
    <property type="protein sequence ID" value="MFC3884764.1"/>
    <property type="molecule type" value="Genomic_DNA"/>
</dbReference>
<reference evidence="10" key="1">
    <citation type="journal article" date="2019" name="Int. J. Syst. Evol. Microbiol.">
        <title>The Global Catalogue of Microorganisms (GCM) 10K type strain sequencing project: providing services to taxonomists for standard genome sequencing and annotation.</title>
        <authorList>
            <consortium name="The Broad Institute Genomics Platform"/>
            <consortium name="The Broad Institute Genome Sequencing Center for Infectious Disease"/>
            <person name="Wu L."/>
            <person name="Ma J."/>
        </authorList>
    </citation>
    <scope>NUCLEOTIDE SEQUENCE [LARGE SCALE GENOMIC DNA]</scope>
    <source>
        <strain evidence="10">CCUG 61889</strain>
    </source>
</reference>
<keyword evidence="6 7" id="KW-0472">Membrane</keyword>
<feature type="transmembrane region" description="Helical" evidence="7">
    <location>
        <begin position="164"/>
        <end position="186"/>
    </location>
</feature>
<organism evidence="9 10">
    <name type="scientific">Bacillus songklensis</name>
    <dbReference type="NCBI Taxonomy" id="1069116"/>
    <lineage>
        <taxon>Bacteria</taxon>
        <taxon>Bacillati</taxon>
        <taxon>Bacillota</taxon>
        <taxon>Bacilli</taxon>
        <taxon>Bacillales</taxon>
        <taxon>Bacillaceae</taxon>
        <taxon>Bacillus</taxon>
    </lineage>
</organism>
<evidence type="ECO:0000256" key="6">
    <source>
        <dbReference type="ARBA" id="ARBA00023136"/>
    </source>
</evidence>
<keyword evidence="10" id="KW-1185">Reference proteome</keyword>
<evidence type="ECO:0000256" key="2">
    <source>
        <dbReference type="ARBA" id="ARBA00006683"/>
    </source>
</evidence>
<proteinExistence type="inferred from homology"/>
<keyword evidence="4 7" id="KW-0812">Transmembrane</keyword>
<evidence type="ECO:0000313" key="10">
    <source>
        <dbReference type="Proteomes" id="UP001595752"/>
    </source>
</evidence>
<comment type="caution">
    <text evidence="9">The sequence shown here is derived from an EMBL/GenBank/DDBJ whole genome shotgun (WGS) entry which is preliminary data.</text>
</comment>
<evidence type="ECO:0000313" key="9">
    <source>
        <dbReference type="EMBL" id="MFC3884764.1"/>
    </source>
</evidence>
<evidence type="ECO:0000256" key="3">
    <source>
        <dbReference type="ARBA" id="ARBA00022475"/>
    </source>
</evidence>
<keyword evidence="5 7" id="KW-1133">Transmembrane helix</keyword>
<comment type="similarity">
    <text evidence="2">Belongs to the CpsC/CapA family.</text>
</comment>
<dbReference type="PANTHER" id="PTHR32309:SF31">
    <property type="entry name" value="CAPSULAR EXOPOLYSACCHARIDE FAMILY"/>
    <property type="match status" value="1"/>
</dbReference>
<name>A0ABV8B5Z6_9BACI</name>
<dbReference type="RefSeq" id="WP_377916554.1">
    <property type="nucleotide sequence ID" value="NZ_JBHRZT010000067.1"/>
</dbReference>
<evidence type="ECO:0000256" key="4">
    <source>
        <dbReference type="ARBA" id="ARBA00022692"/>
    </source>
</evidence>